<dbReference type="Gene3D" id="3.90.550.10">
    <property type="entry name" value="Spore Coat Polysaccharide Biosynthesis Protein SpsA, Chain A"/>
    <property type="match status" value="1"/>
</dbReference>
<dbReference type="SUPFAM" id="SSF53448">
    <property type="entry name" value="Nucleotide-diphospho-sugar transferases"/>
    <property type="match status" value="1"/>
</dbReference>
<comment type="caution">
    <text evidence="1">The sequence shown here is derived from an EMBL/GenBank/DDBJ whole genome shotgun (WGS) entry which is preliminary data.</text>
</comment>
<gene>
    <name evidence="1" type="ORF">DLJ74_07225</name>
</gene>
<dbReference type="PANTHER" id="PTHR21485">
    <property type="entry name" value="HAD SUPERFAMILY MEMBERS CMAS AND KDSC"/>
    <property type="match status" value="1"/>
</dbReference>
<evidence type="ECO:0000313" key="2">
    <source>
        <dbReference type="Proteomes" id="UP000245624"/>
    </source>
</evidence>
<organism evidence="1 2">
    <name type="scientific">Gracilibacillus dipsosauri</name>
    <dbReference type="NCBI Taxonomy" id="178340"/>
    <lineage>
        <taxon>Bacteria</taxon>
        <taxon>Bacillati</taxon>
        <taxon>Bacillota</taxon>
        <taxon>Bacilli</taxon>
        <taxon>Bacillales</taxon>
        <taxon>Bacillaceae</taxon>
        <taxon>Gracilibacillus</taxon>
    </lineage>
</organism>
<dbReference type="OrthoDB" id="9805604at2"/>
<keyword evidence="2" id="KW-1185">Reference proteome</keyword>
<dbReference type="EMBL" id="QGTD01000008">
    <property type="protein sequence ID" value="PWU68240.1"/>
    <property type="molecule type" value="Genomic_DNA"/>
</dbReference>
<dbReference type="AlphaFoldDB" id="A0A317KZM5"/>
<dbReference type="Proteomes" id="UP000245624">
    <property type="component" value="Unassembled WGS sequence"/>
</dbReference>
<dbReference type="CDD" id="cd02513">
    <property type="entry name" value="CMP-NeuAc_Synthase"/>
    <property type="match status" value="1"/>
</dbReference>
<dbReference type="InterPro" id="IPR003329">
    <property type="entry name" value="Cytidylyl_trans"/>
</dbReference>
<reference evidence="1 2" key="1">
    <citation type="submission" date="2018-05" db="EMBL/GenBank/DDBJ databases">
        <title>Genomic analysis of Gracilibacillus dipsosauri DD1 reveals novel features of a salt-tolerant amylase.</title>
        <authorList>
            <person name="Deutch C.E."/>
            <person name="Yang S."/>
        </authorList>
    </citation>
    <scope>NUCLEOTIDE SEQUENCE [LARGE SCALE GENOMIC DNA]</scope>
    <source>
        <strain evidence="1 2">DD1</strain>
    </source>
</reference>
<dbReference type="PANTHER" id="PTHR21485:SF6">
    <property type="entry name" value="N-ACYLNEURAMINATE CYTIDYLYLTRANSFERASE-RELATED"/>
    <property type="match status" value="1"/>
</dbReference>
<name>A0A317KZM5_9BACI</name>
<dbReference type="InterPro" id="IPR050793">
    <property type="entry name" value="CMP-NeuNAc_synthase"/>
</dbReference>
<protein>
    <submittedName>
        <fullName evidence="1">Acylneuraminate cytidylyltransferase family protein</fullName>
    </submittedName>
</protein>
<proteinExistence type="predicted"/>
<dbReference type="InterPro" id="IPR029044">
    <property type="entry name" value="Nucleotide-diphossugar_trans"/>
</dbReference>
<evidence type="ECO:0000313" key="1">
    <source>
        <dbReference type="EMBL" id="PWU68240.1"/>
    </source>
</evidence>
<accession>A0A317KZM5</accession>
<keyword evidence="1" id="KW-0808">Transferase</keyword>
<sequence length="240" mass="27881">MDNLVKESICIIPARGNSKRIPNKNRMEFHGKPMLAWTILAAKESQLFDHIIVSTDNEKIAEISQKYGAEVPFLRKKHADDQSPVSLASFSALIEAEKFFEKEFSTIVQLMPNCPLRTSEDIRNSINYFEKSNTAFQISVTRYQWLNPWWALHIDTNNQPKPIFEEELRSRSQDLPELYCPTGAIWIAQAEAFKKEKTFYGKNYQICELDWESAIDIDTKEDLAMAELLMKERLRINEVN</sequence>
<dbReference type="GO" id="GO:0008781">
    <property type="term" value="F:N-acylneuraminate cytidylyltransferase activity"/>
    <property type="evidence" value="ECO:0007669"/>
    <property type="project" value="TreeGrafter"/>
</dbReference>
<dbReference type="Pfam" id="PF02348">
    <property type="entry name" value="CTP_transf_3"/>
    <property type="match status" value="1"/>
</dbReference>
<keyword evidence="1" id="KW-0548">Nucleotidyltransferase</keyword>